<dbReference type="AlphaFoldDB" id="A0A1V1PAB1"/>
<gene>
    <name evidence="1" type="ORF">OMM_07868</name>
</gene>
<reference evidence="2" key="1">
    <citation type="submission" date="2012-11" db="EMBL/GenBank/DDBJ databases">
        <authorList>
            <person name="Lucero-Rivera Y.E."/>
            <person name="Tovar-Ramirez D."/>
        </authorList>
    </citation>
    <scope>NUCLEOTIDE SEQUENCE [LARGE SCALE GENOMIC DNA]</scope>
    <source>
        <strain evidence="2">Araruama</strain>
    </source>
</reference>
<evidence type="ECO:0000313" key="2">
    <source>
        <dbReference type="Proteomes" id="UP000189670"/>
    </source>
</evidence>
<evidence type="ECO:0000313" key="1">
    <source>
        <dbReference type="EMBL" id="ETR71827.1"/>
    </source>
</evidence>
<evidence type="ECO:0008006" key="3">
    <source>
        <dbReference type="Google" id="ProtNLM"/>
    </source>
</evidence>
<protein>
    <recommendedName>
        <fullName evidence="3">Transcriptional regulator</fullName>
    </recommendedName>
</protein>
<proteinExistence type="predicted"/>
<comment type="caution">
    <text evidence="1">The sequence shown here is derived from an EMBL/GenBank/DDBJ whole genome shotgun (WGS) entry which is preliminary data.</text>
</comment>
<accession>A0A1V1PAB1</accession>
<sequence length="85" mass="9851">MNPYNKFAENMFHKDSKYLPEILSMMINEDQANLLISLPGTAQEMSQKLDRPAEAIESDLKDMFRKGLAFKKVKTMKPIGKRHHI</sequence>
<name>A0A1V1PAB1_9BACT</name>
<organism evidence="1 2">
    <name type="scientific">Candidatus Magnetoglobus multicellularis str. Araruama</name>
    <dbReference type="NCBI Taxonomy" id="890399"/>
    <lineage>
        <taxon>Bacteria</taxon>
        <taxon>Pseudomonadati</taxon>
        <taxon>Thermodesulfobacteriota</taxon>
        <taxon>Desulfobacteria</taxon>
        <taxon>Desulfobacterales</taxon>
        <taxon>Desulfobacteraceae</taxon>
        <taxon>Candidatus Magnetoglobus</taxon>
    </lineage>
</organism>
<dbReference type="EMBL" id="ATBP01000217">
    <property type="protein sequence ID" value="ETR71827.1"/>
    <property type="molecule type" value="Genomic_DNA"/>
</dbReference>
<dbReference type="Proteomes" id="UP000189670">
    <property type="component" value="Unassembled WGS sequence"/>
</dbReference>